<dbReference type="NCBIfam" id="NF003715">
    <property type="entry name" value="PRK05326.1-2"/>
    <property type="match status" value="1"/>
</dbReference>
<dbReference type="AlphaFoldDB" id="A0AAU8DJ37"/>
<evidence type="ECO:0000256" key="10">
    <source>
        <dbReference type="SAM" id="Phobius"/>
    </source>
</evidence>
<feature type="transmembrane region" description="Helical" evidence="10">
    <location>
        <begin position="60"/>
        <end position="79"/>
    </location>
</feature>
<dbReference type="Gene3D" id="1.20.1530.20">
    <property type="match status" value="1"/>
</dbReference>
<dbReference type="Pfam" id="PF02080">
    <property type="entry name" value="TrkA_C"/>
    <property type="match status" value="1"/>
</dbReference>
<keyword evidence="7" id="KW-0406">Ion transport</keyword>
<dbReference type="Pfam" id="PF00999">
    <property type="entry name" value="Na_H_Exchanger"/>
    <property type="match status" value="1"/>
</dbReference>
<feature type="transmembrane region" description="Helical" evidence="10">
    <location>
        <begin position="225"/>
        <end position="249"/>
    </location>
</feature>
<dbReference type="GO" id="GO:1902600">
    <property type="term" value="P:proton transmembrane transport"/>
    <property type="evidence" value="ECO:0007669"/>
    <property type="project" value="InterPro"/>
</dbReference>
<evidence type="ECO:0000256" key="5">
    <source>
        <dbReference type="ARBA" id="ARBA00022692"/>
    </source>
</evidence>
<feature type="transmembrane region" description="Helical" evidence="10">
    <location>
        <begin position="359"/>
        <end position="379"/>
    </location>
</feature>
<feature type="domain" description="RCK C-terminal" evidence="11">
    <location>
        <begin position="395"/>
        <end position="477"/>
    </location>
</feature>
<dbReference type="GO" id="GO:0015297">
    <property type="term" value="F:antiporter activity"/>
    <property type="evidence" value="ECO:0007669"/>
    <property type="project" value="UniProtKB-KW"/>
</dbReference>
<evidence type="ECO:0000256" key="3">
    <source>
        <dbReference type="ARBA" id="ARBA00022449"/>
    </source>
</evidence>
<keyword evidence="5 10" id="KW-0812">Transmembrane</keyword>
<dbReference type="InterPro" id="IPR036721">
    <property type="entry name" value="RCK_C_sf"/>
</dbReference>
<dbReference type="InterPro" id="IPR006153">
    <property type="entry name" value="Cation/H_exchanger_TM"/>
</dbReference>
<evidence type="ECO:0000256" key="7">
    <source>
        <dbReference type="ARBA" id="ARBA00023065"/>
    </source>
</evidence>
<name>A0AAU8DJ37_9ACTN</name>
<dbReference type="Gene3D" id="3.30.70.1450">
    <property type="entry name" value="Regulator of K+ conductance, C-terminal domain"/>
    <property type="match status" value="1"/>
</dbReference>
<keyword evidence="3" id="KW-0050">Antiport</keyword>
<feature type="transmembrane region" description="Helical" evidence="10">
    <location>
        <begin position="7"/>
        <end position="24"/>
    </location>
</feature>
<proteinExistence type="predicted"/>
<dbReference type="PANTHER" id="PTHR32507:SF7">
    <property type="entry name" value="K(+)_H(+) ANTIPORTER NHAP2"/>
    <property type="match status" value="1"/>
</dbReference>
<dbReference type="NCBIfam" id="NF003716">
    <property type="entry name" value="PRK05326.1-3"/>
    <property type="match status" value="1"/>
</dbReference>
<keyword evidence="6 10" id="KW-1133">Transmembrane helix</keyword>
<feature type="transmembrane region" description="Helical" evidence="10">
    <location>
        <begin position="295"/>
        <end position="314"/>
    </location>
</feature>
<dbReference type="GO" id="GO:0005886">
    <property type="term" value="C:plasma membrane"/>
    <property type="evidence" value="ECO:0007669"/>
    <property type="project" value="UniProtKB-SubCell"/>
</dbReference>
<dbReference type="InterPro" id="IPR006037">
    <property type="entry name" value="RCK_C"/>
</dbReference>
<dbReference type="GO" id="GO:0008324">
    <property type="term" value="F:monoatomic cation transmembrane transporter activity"/>
    <property type="evidence" value="ECO:0007669"/>
    <property type="project" value="InterPro"/>
</dbReference>
<dbReference type="RefSeq" id="WP_353647820.1">
    <property type="nucleotide sequence ID" value="NZ_CP159218.1"/>
</dbReference>
<feature type="transmembrane region" description="Helical" evidence="10">
    <location>
        <begin position="261"/>
        <end position="283"/>
    </location>
</feature>
<dbReference type="GO" id="GO:0006813">
    <property type="term" value="P:potassium ion transport"/>
    <property type="evidence" value="ECO:0007669"/>
    <property type="project" value="InterPro"/>
</dbReference>
<evidence type="ECO:0000256" key="1">
    <source>
        <dbReference type="ARBA" id="ARBA00004651"/>
    </source>
</evidence>
<keyword evidence="8 10" id="KW-0472">Membrane</keyword>
<organism evidence="12">
    <name type="scientific">Nakamurella sp. A5-74</name>
    <dbReference type="NCBI Taxonomy" id="3158264"/>
    <lineage>
        <taxon>Bacteria</taxon>
        <taxon>Bacillati</taxon>
        <taxon>Actinomycetota</taxon>
        <taxon>Actinomycetes</taxon>
        <taxon>Nakamurellales</taxon>
        <taxon>Nakamurellaceae</taxon>
        <taxon>Nakamurella</taxon>
    </lineage>
</organism>
<dbReference type="PANTHER" id="PTHR32507">
    <property type="entry name" value="NA(+)/H(+) ANTIPORTER 1"/>
    <property type="match status" value="1"/>
</dbReference>
<evidence type="ECO:0000256" key="4">
    <source>
        <dbReference type="ARBA" id="ARBA00022475"/>
    </source>
</evidence>
<dbReference type="EMBL" id="CP159218">
    <property type="protein sequence ID" value="XCG62205.1"/>
    <property type="molecule type" value="Genomic_DNA"/>
</dbReference>
<feature type="compositionally biased region" description="Basic residues" evidence="9">
    <location>
        <begin position="504"/>
        <end position="514"/>
    </location>
</feature>
<evidence type="ECO:0000256" key="2">
    <source>
        <dbReference type="ARBA" id="ARBA00022448"/>
    </source>
</evidence>
<sequence length="526" mass="55789">MDSLEKVLGLTAVVLLVAMMAIRVSKKAGLPSMLLYLIMGMALGNAGLGIDFSNALLTEYLGLGALVLILAEGGLTTRWNNVKPALGLGISLATVAVIVSIGVAGLGVHLLMGYDWRTSLLWGAVLSSTDAAAVFSVLRGVPVLRRVAASLELESGLNDAPVVLAVLLLAGTQDITWTAPLLVVFELFAGAVVGLAIGFGGAWWLRRIALPAGGLYPLATMALIVGAYTAGGLAHGSGFLAVYVCSLILGNSSLPHRANTLGFAEGLGWLAQIGLFVLLGLYADPHRLPEMLLPGLLIGLWLLLVARPLSVFAATAPFKIPWREQVFLSWSGLRGAVPIVLAMIPLVYGRDTAQDLVDLMLVVVIVYTLLQGTSLAWLARKLGVLEVVAPHEVQIEASTLDRMKAHVLQIAVPMDSKLHGVYLSELRLPPSTTIALVLRDGAPLQVAPTVRLQYGDEFLVVAPENVRAATERRLRAVGRAGPLAGWFTRPVVRDAVVGVEPSVRRRPRPRPRRGSTRDVGDGPPTV</sequence>
<keyword evidence="4" id="KW-1003">Cell membrane</keyword>
<reference evidence="12" key="1">
    <citation type="submission" date="2024-05" db="EMBL/GenBank/DDBJ databases">
        <authorList>
            <person name="Cai S.Y."/>
            <person name="Jin L.M."/>
            <person name="Li H.R."/>
        </authorList>
    </citation>
    <scope>NUCLEOTIDE SEQUENCE</scope>
    <source>
        <strain evidence="12">A5-74</strain>
    </source>
</reference>
<dbReference type="InterPro" id="IPR038770">
    <property type="entry name" value="Na+/solute_symporter_sf"/>
</dbReference>
<feature type="region of interest" description="Disordered" evidence="9">
    <location>
        <begin position="502"/>
        <end position="526"/>
    </location>
</feature>
<comment type="subcellular location">
    <subcellularLocation>
        <location evidence="1">Cell membrane</location>
        <topology evidence="1">Multi-pass membrane protein</topology>
    </subcellularLocation>
</comment>
<feature type="transmembrane region" description="Helical" evidence="10">
    <location>
        <begin position="30"/>
        <end position="48"/>
    </location>
</feature>
<accession>A0AAU8DJ37</accession>
<feature type="transmembrane region" description="Helical" evidence="10">
    <location>
        <begin position="85"/>
        <end position="108"/>
    </location>
</feature>
<evidence type="ECO:0000256" key="6">
    <source>
        <dbReference type="ARBA" id="ARBA00022989"/>
    </source>
</evidence>
<feature type="transmembrane region" description="Helical" evidence="10">
    <location>
        <begin position="184"/>
        <end position="205"/>
    </location>
</feature>
<dbReference type="SUPFAM" id="SSF116726">
    <property type="entry name" value="TrkA C-terminal domain-like"/>
    <property type="match status" value="1"/>
</dbReference>
<evidence type="ECO:0000256" key="8">
    <source>
        <dbReference type="ARBA" id="ARBA00023136"/>
    </source>
</evidence>
<gene>
    <name evidence="12" type="ORF">ABLG96_13090</name>
</gene>
<dbReference type="PROSITE" id="PS51202">
    <property type="entry name" value="RCK_C"/>
    <property type="match status" value="1"/>
</dbReference>
<evidence type="ECO:0000313" key="12">
    <source>
        <dbReference type="EMBL" id="XCG62205.1"/>
    </source>
</evidence>
<evidence type="ECO:0000259" key="11">
    <source>
        <dbReference type="PROSITE" id="PS51202"/>
    </source>
</evidence>
<evidence type="ECO:0000256" key="9">
    <source>
        <dbReference type="SAM" id="MobiDB-lite"/>
    </source>
</evidence>
<protein>
    <submittedName>
        <fullName evidence="12">Potassium/proton antiporter</fullName>
    </submittedName>
</protein>
<keyword evidence="2" id="KW-0813">Transport</keyword>
<feature type="transmembrane region" description="Helical" evidence="10">
    <location>
        <begin position="326"/>
        <end position="347"/>
    </location>
</feature>